<comment type="caution">
    <text evidence="2">The sequence shown here is derived from an EMBL/GenBank/DDBJ whole genome shotgun (WGS) entry which is preliminary data.</text>
</comment>
<evidence type="ECO:0000313" key="2">
    <source>
        <dbReference type="EMBL" id="MBB3092183.1"/>
    </source>
</evidence>
<sequence length="379" mass="42356">MAHEIETYGSKDEERVDATTAGPGAGVRVVHTAEGTLVHGTTRGDRAQVDTLKAEGFKWSRSLGAWYLPRNLRQETRDRKVAALQRALPGAEVESDGRRQTAAERHAAKLERANERAERKTAQADRLQATAEAQEKRSNDYLSAIPLGQPNITDTGSGRAFANKRAKMQELGARAWETQKDANTAREAAERAAQAAKGDINPVTVRNRIKKNEADIRKWRRELEGTKPTWYTNADGDSVFGNRPATGQRKTDLKRYIERAQDQVDFDRSQLDAAGVKTYSRDTVAPGDFIKYGGDWYPVLKSNAKSASIPWFTGSTWTADWEKVTDHKSADEFSEDQLQRLIDDARSKIDRRYGEGDQAKLKLKAYEAAMSRKRSAARS</sequence>
<feature type="region of interest" description="Disordered" evidence="1">
    <location>
        <begin position="1"/>
        <end position="25"/>
    </location>
</feature>
<evidence type="ECO:0000313" key="3">
    <source>
        <dbReference type="Proteomes" id="UP000577707"/>
    </source>
</evidence>
<dbReference type="Proteomes" id="UP000577707">
    <property type="component" value="Unassembled WGS sequence"/>
</dbReference>
<dbReference type="Pfam" id="PF12083">
    <property type="entry name" value="DUF3560"/>
    <property type="match status" value="1"/>
</dbReference>
<feature type="compositionally biased region" description="Basic and acidic residues" evidence="1">
    <location>
        <begin position="95"/>
        <end position="123"/>
    </location>
</feature>
<dbReference type="AlphaFoldDB" id="A0A7W5FBC2"/>
<protein>
    <recommendedName>
        <fullName evidence="4">DUF3560 domain-containing protein</fullName>
    </recommendedName>
</protein>
<evidence type="ECO:0008006" key="4">
    <source>
        <dbReference type="Google" id="ProtNLM"/>
    </source>
</evidence>
<accession>A0A7W5FBC2</accession>
<reference evidence="2 3" key="1">
    <citation type="submission" date="2020-08" db="EMBL/GenBank/DDBJ databases">
        <title>Genomic Encyclopedia of Type Strains, Phase III (KMG-III): the genomes of soil and plant-associated and newly described type strains.</title>
        <authorList>
            <person name="Whitman W."/>
        </authorList>
    </citation>
    <scope>NUCLEOTIDE SEQUENCE [LARGE SCALE GENOMIC DNA]</scope>
    <source>
        <strain evidence="2 3">CECT 3302</strain>
    </source>
</reference>
<feature type="compositionally biased region" description="Basic and acidic residues" evidence="1">
    <location>
        <begin position="1"/>
        <end position="17"/>
    </location>
</feature>
<dbReference type="InterPro" id="IPR021944">
    <property type="entry name" value="DUF3560"/>
</dbReference>
<dbReference type="RefSeq" id="WP_183551776.1">
    <property type="nucleotide sequence ID" value="NZ_BMQT01000017.1"/>
</dbReference>
<feature type="region of interest" description="Disordered" evidence="1">
    <location>
        <begin position="89"/>
        <end position="126"/>
    </location>
</feature>
<proteinExistence type="predicted"/>
<keyword evidence="3" id="KW-1185">Reference proteome</keyword>
<name>A0A7W5FBC2_9ACTN</name>
<organism evidence="2 3">
    <name type="scientific">Nocardioides albus</name>
    <dbReference type="NCBI Taxonomy" id="1841"/>
    <lineage>
        <taxon>Bacteria</taxon>
        <taxon>Bacillati</taxon>
        <taxon>Actinomycetota</taxon>
        <taxon>Actinomycetes</taxon>
        <taxon>Propionibacteriales</taxon>
        <taxon>Nocardioidaceae</taxon>
        <taxon>Nocardioides</taxon>
    </lineage>
</organism>
<dbReference type="EMBL" id="JACHXG010000017">
    <property type="protein sequence ID" value="MBB3092183.1"/>
    <property type="molecule type" value="Genomic_DNA"/>
</dbReference>
<evidence type="ECO:0000256" key="1">
    <source>
        <dbReference type="SAM" id="MobiDB-lite"/>
    </source>
</evidence>
<gene>
    <name evidence="2" type="ORF">FHS12_005160</name>
</gene>